<name>A0A563DIF2_9FLAO</name>
<dbReference type="Proteomes" id="UP000319499">
    <property type="component" value="Unassembled WGS sequence"/>
</dbReference>
<evidence type="ECO:0000313" key="2">
    <source>
        <dbReference type="Proteomes" id="UP000319499"/>
    </source>
</evidence>
<evidence type="ECO:0000313" key="1">
    <source>
        <dbReference type="EMBL" id="TWP29917.1"/>
    </source>
</evidence>
<dbReference type="RefSeq" id="WP_146291730.1">
    <property type="nucleotide sequence ID" value="NZ_SELH01000013.1"/>
</dbReference>
<keyword evidence="2" id="KW-1185">Reference proteome</keyword>
<dbReference type="AlphaFoldDB" id="A0A563DIF2"/>
<organism evidence="1 2">
    <name type="scientific">Apibacter muscae</name>
    <dbReference type="NCBI Taxonomy" id="2509004"/>
    <lineage>
        <taxon>Bacteria</taxon>
        <taxon>Pseudomonadati</taxon>
        <taxon>Bacteroidota</taxon>
        <taxon>Flavobacteriia</taxon>
        <taxon>Flavobacteriales</taxon>
        <taxon>Weeksellaceae</taxon>
        <taxon>Apibacter</taxon>
    </lineage>
</organism>
<reference evidence="1 2" key="1">
    <citation type="submission" date="2019-02" db="EMBL/GenBank/DDBJ databases">
        <title>Apibacter muscae sp. nov.: a novel member of the house fly microbiota.</title>
        <authorList>
            <person name="Park R."/>
        </authorList>
    </citation>
    <scope>NUCLEOTIDE SEQUENCE [LARGE SCALE GENOMIC DNA]</scope>
    <source>
        <strain evidence="1 2">AL1</strain>
    </source>
</reference>
<gene>
    <name evidence="1" type="ORF">ETU09_02740</name>
</gene>
<comment type="caution">
    <text evidence="1">The sequence shown here is derived from an EMBL/GenBank/DDBJ whole genome shotgun (WGS) entry which is preliminary data.</text>
</comment>
<sequence>MNARESFQKEILEEIKLIAKELSNIQNLYGLLTYQQKIQNLYEKFIFLKQLNTSKYQQILENHSEVAPKTEEPRDFYSNVVNEPPIEPVISTTETPKDSVVVEETEPNLTPTTEELVSSSDESVFKTNKLKPLDIEIADIAPLINKDEKTYSENLSASKINLPPVSPSFGDSITFISQLFKGSKAAMDNEFKLLNQTQSLEEAKKWIEQMFVKYDWKNKGLHVERLSQLIVERFNSLKN</sequence>
<proteinExistence type="predicted"/>
<dbReference type="OrthoDB" id="1100725at2"/>
<accession>A0A563DIF2</accession>
<dbReference type="EMBL" id="SELH01000013">
    <property type="protein sequence ID" value="TWP29917.1"/>
    <property type="molecule type" value="Genomic_DNA"/>
</dbReference>
<protein>
    <submittedName>
        <fullName evidence="1">Uncharacterized protein</fullName>
    </submittedName>
</protein>